<evidence type="ECO:0000313" key="8">
    <source>
        <dbReference type="Proteomes" id="UP001430065"/>
    </source>
</evidence>
<dbReference type="SUPFAM" id="SSF52151">
    <property type="entry name" value="FabD/lysophospholipase-like"/>
    <property type="match status" value="1"/>
</dbReference>
<feature type="region of interest" description="Disordered" evidence="5">
    <location>
        <begin position="202"/>
        <end position="221"/>
    </location>
</feature>
<evidence type="ECO:0000256" key="4">
    <source>
        <dbReference type="PROSITE-ProRule" id="PRU01161"/>
    </source>
</evidence>
<feature type="active site" description="Proton acceptor" evidence="4">
    <location>
        <position position="173"/>
    </location>
</feature>
<keyword evidence="3 4" id="KW-0443">Lipid metabolism</keyword>
<name>A0ABS2JPC3_9GAMM</name>
<feature type="domain" description="PNPLA" evidence="6">
    <location>
        <begin position="26"/>
        <end position="186"/>
    </location>
</feature>
<dbReference type="Pfam" id="PF01734">
    <property type="entry name" value="Patatin"/>
    <property type="match status" value="1"/>
</dbReference>
<evidence type="ECO:0000256" key="5">
    <source>
        <dbReference type="SAM" id="MobiDB-lite"/>
    </source>
</evidence>
<dbReference type="RefSeq" id="WP_204634761.1">
    <property type="nucleotide sequence ID" value="NZ_CP183983.1"/>
</dbReference>
<evidence type="ECO:0000256" key="3">
    <source>
        <dbReference type="ARBA" id="ARBA00023098"/>
    </source>
</evidence>
<dbReference type="PANTHER" id="PTHR14226">
    <property type="entry name" value="NEUROPATHY TARGET ESTERASE/SWISS CHEESE D.MELANOGASTER"/>
    <property type="match status" value="1"/>
</dbReference>
<dbReference type="InterPro" id="IPR002641">
    <property type="entry name" value="PNPLA_dom"/>
</dbReference>
<evidence type="ECO:0000313" key="7">
    <source>
        <dbReference type="EMBL" id="MBM7120298.1"/>
    </source>
</evidence>
<comment type="caution">
    <text evidence="7">The sequence shown here is derived from an EMBL/GenBank/DDBJ whole genome shotgun (WGS) entry which is preliminary data.</text>
</comment>
<keyword evidence="2 4" id="KW-0442">Lipid degradation</keyword>
<sequence length="319" mass="34370">MSATDIADPSTLPAEAVVTKKPTVALALGSGGAKGLAHIGAIQEIEAQGYEIVAIAGTSMGALIGGIYATGKLDVYSDWVCSLAKIDVLKLVDWTFSGGGLIKGERIIETMRGLIGDAAIEDLPIAFTAVATDLDREREVWLTRGPLFDAIRASIAIPSIFRPHTLSERRLIDGGLLNPVPVTPLIREPADYLFAVSMDGPPDAGTPDEVRATPTEGSEGHRSRIGDFISKLVPHGADKPREPGMLELLMQSMDLMQANLSRLRLAAYEPDLLIRMPRNVATVYEFYRAGELIEMGRKQARLALANWQPTRAGVYATRP</sequence>
<gene>
    <name evidence="7" type="ORF">ISP20_03915</name>
</gene>
<dbReference type="Gene3D" id="3.40.1090.10">
    <property type="entry name" value="Cytosolic phospholipase A2 catalytic domain"/>
    <property type="match status" value="2"/>
</dbReference>
<feature type="active site" description="Nucleophile" evidence="4">
    <location>
        <position position="59"/>
    </location>
</feature>
<protein>
    <submittedName>
        <fullName evidence="7">Patatin-like phospholipase family protein</fullName>
    </submittedName>
</protein>
<evidence type="ECO:0000256" key="1">
    <source>
        <dbReference type="ARBA" id="ARBA00022801"/>
    </source>
</evidence>
<reference evidence="7 8" key="1">
    <citation type="submission" date="2020-10" db="EMBL/GenBank/DDBJ databases">
        <title>Phylogeny of dyella-like bacteria.</title>
        <authorList>
            <person name="Fu J."/>
        </authorList>
    </citation>
    <scope>NUCLEOTIDE SEQUENCE [LARGE SCALE GENOMIC DNA]</scope>
    <source>
        <strain evidence="7 8">THG-B117</strain>
    </source>
</reference>
<evidence type="ECO:0000259" key="6">
    <source>
        <dbReference type="PROSITE" id="PS51635"/>
    </source>
</evidence>
<keyword evidence="8" id="KW-1185">Reference proteome</keyword>
<proteinExistence type="predicted"/>
<dbReference type="EMBL" id="JADIKC010000002">
    <property type="protein sequence ID" value="MBM7120298.1"/>
    <property type="molecule type" value="Genomic_DNA"/>
</dbReference>
<dbReference type="PROSITE" id="PS51635">
    <property type="entry name" value="PNPLA"/>
    <property type="match status" value="1"/>
</dbReference>
<evidence type="ECO:0000256" key="2">
    <source>
        <dbReference type="ARBA" id="ARBA00022963"/>
    </source>
</evidence>
<dbReference type="Proteomes" id="UP001430065">
    <property type="component" value="Unassembled WGS sequence"/>
</dbReference>
<feature type="short sequence motif" description="GXSXG" evidence="4">
    <location>
        <begin position="57"/>
        <end position="61"/>
    </location>
</feature>
<organism evidence="7 8">
    <name type="scientific">Dyella kyungheensis</name>
    <dbReference type="NCBI Taxonomy" id="1242174"/>
    <lineage>
        <taxon>Bacteria</taxon>
        <taxon>Pseudomonadati</taxon>
        <taxon>Pseudomonadota</taxon>
        <taxon>Gammaproteobacteria</taxon>
        <taxon>Lysobacterales</taxon>
        <taxon>Rhodanobacteraceae</taxon>
        <taxon>Dyella</taxon>
    </lineage>
</organism>
<feature type="short sequence motif" description="DGA/G" evidence="4">
    <location>
        <begin position="173"/>
        <end position="175"/>
    </location>
</feature>
<accession>A0ABS2JPC3</accession>
<dbReference type="PANTHER" id="PTHR14226:SF76">
    <property type="entry name" value="NTE FAMILY PROTEIN RSSA"/>
    <property type="match status" value="1"/>
</dbReference>
<dbReference type="InterPro" id="IPR016035">
    <property type="entry name" value="Acyl_Trfase/lysoPLipase"/>
</dbReference>
<comment type="caution">
    <text evidence="4">Lacks conserved residue(s) required for the propagation of feature annotation.</text>
</comment>
<keyword evidence="1 4" id="KW-0378">Hydrolase</keyword>
<dbReference type="InterPro" id="IPR050301">
    <property type="entry name" value="NTE"/>
</dbReference>